<dbReference type="OrthoDB" id="3461141at2"/>
<dbReference type="InterPro" id="IPR036390">
    <property type="entry name" value="WH_DNA-bd_sf"/>
</dbReference>
<dbReference type="InterPro" id="IPR005119">
    <property type="entry name" value="LysR_subst-bd"/>
</dbReference>
<keyword evidence="7" id="KW-1185">Reference proteome</keyword>
<evidence type="ECO:0000256" key="1">
    <source>
        <dbReference type="ARBA" id="ARBA00009437"/>
    </source>
</evidence>
<dbReference type="GO" id="GO:0032993">
    <property type="term" value="C:protein-DNA complex"/>
    <property type="evidence" value="ECO:0007669"/>
    <property type="project" value="TreeGrafter"/>
</dbReference>
<feature type="domain" description="HTH lysR-type" evidence="5">
    <location>
        <begin position="15"/>
        <end position="73"/>
    </location>
</feature>
<evidence type="ECO:0000256" key="2">
    <source>
        <dbReference type="ARBA" id="ARBA00023015"/>
    </source>
</evidence>
<sequence length="318" mass="34121">MSDLPWSSSVATPPFTLRQLAYLVAAAEAGTIVGAAELVHVSPSAMSDAITELERLVGERLCVRRKAQGLTLTSAGVRAVADARLLLRGAHELYAALHTSTDALVGPLAIGCFPTLAPTVLPPLLSDFGASHPRLDIEVIEADQDHLVELLDSGRIDVAFVYDVRLPGRVKRTTLFALPPHVLLPANHPRATDPVVRLKDLIDEDFIMLDAPPSRENVLTTFAAQGLTPRIRHRTGNPEVVRSLVGRGLGYGMLIQRHSDFSDAKGFPLVMKDVSPPIPPVAVDVIWSADLMPTPRAEAVIAFAKAANWPLPAPVPVS</sequence>
<keyword evidence="4" id="KW-0804">Transcription</keyword>
<accession>A0A4S4FIN1</accession>
<dbReference type="SUPFAM" id="SSF46785">
    <property type="entry name" value="Winged helix' DNA-binding domain"/>
    <property type="match status" value="1"/>
</dbReference>
<keyword evidence="3" id="KW-0238">DNA-binding</keyword>
<keyword evidence="2" id="KW-0805">Transcription regulation</keyword>
<evidence type="ECO:0000313" key="6">
    <source>
        <dbReference type="EMBL" id="THG30109.1"/>
    </source>
</evidence>
<dbReference type="GO" id="GO:0003700">
    <property type="term" value="F:DNA-binding transcription factor activity"/>
    <property type="evidence" value="ECO:0007669"/>
    <property type="project" value="InterPro"/>
</dbReference>
<comment type="caution">
    <text evidence="6">The sequence shown here is derived from an EMBL/GenBank/DDBJ whole genome shotgun (WGS) entry which is preliminary data.</text>
</comment>
<evidence type="ECO:0000256" key="3">
    <source>
        <dbReference type="ARBA" id="ARBA00023125"/>
    </source>
</evidence>
<dbReference type="Pfam" id="PF00126">
    <property type="entry name" value="HTH_1"/>
    <property type="match status" value="1"/>
</dbReference>
<dbReference type="SUPFAM" id="SSF53850">
    <property type="entry name" value="Periplasmic binding protein-like II"/>
    <property type="match status" value="1"/>
</dbReference>
<dbReference type="Gene3D" id="1.10.10.10">
    <property type="entry name" value="Winged helix-like DNA-binding domain superfamily/Winged helix DNA-binding domain"/>
    <property type="match status" value="1"/>
</dbReference>
<dbReference type="RefSeq" id="WP_136428536.1">
    <property type="nucleotide sequence ID" value="NZ_SSSM01000005.1"/>
</dbReference>
<dbReference type="AlphaFoldDB" id="A0A4S4FIN1"/>
<dbReference type="PROSITE" id="PS50931">
    <property type="entry name" value="HTH_LYSR"/>
    <property type="match status" value="1"/>
</dbReference>
<dbReference type="Proteomes" id="UP000309133">
    <property type="component" value="Unassembled WGS sequence"/>
</dbReference>
<evidence type="ECO:0000259" key="5">
    <source>
        <dbReference type="PROSITE" id="PS50931"/>
    </source>
</evidence>
<dbReference type="EMBL" id="SSSM01000005">
    <property type="protein sequence ID" value="THG30109.1"/>
    <property type="molecule type" value="Genomic_DNA"/>
</dbReference>
<comment type="similarity">
    <text evidence="1">Belongs to the LysR transcriptional regulatory family.</text>
</comment>
<name>A0A4S4FIN1_9MICO</name>
<dbReference type="InterPro" id="IPR036388">
    <property type="entry name" value="WH-like_DNA-bd_sf"/>
</dbReference>
<evidence type="ECO:0000256" key="4">
    <source>
        <dbReference type="ARBA" id="ARBA00023163"/>
    </source>
</evidence>
<reference evidence="6 7" key="1">
    <citation type="submission" date="2019-04" db="EMBL/GenBank/DDBJ databases">
        <authorList>
            <person name="Jiang L."/>
        </authorList>
    </citation>
    <scope>NUCLEOTIDE SEQUENCE [LARGE SCALE GENOMIC DNA]</scope>
    <source>
        <strain evidence="6 7">YIM 131853</strain>
    </source>
</reference>
<protein>
    <submittedName>
        <fullName evidence="6">LysR family transcriptional regulator</fullName>
    </submittedName>
</protein>
<dbReference type="PANTHER" id="PTHR30346">
    <property type="entry name" value="TRANSCRIPTIONAL DUAL REGULATOR HCAR-RELATED"/>
    <property type="match status" value="1"/>
</dbReference>
<dbReference type="PANTHER" id="PTHR30346:SF0">
    <property type="entry name" value="HCA OPERON TRANSCRIPTIONAL ACTIVATOR HCAR"/>
    <property type="match status" value="1"/>
</dbReference>
<dbReference type="GO" id="GO:0003677">
    <property type="term" value="F:DNA binding"/>
    <property type="evidence" value="ECO:0007669"/>
    <property type="project" value="UniProtKB-KW"/>
</dbReference>
<dbReference type="InterPro" id="IPR000847">
    <property type="entry name" value="LysR_HTH_N"/>
</dbReference>
<dbReference type="Pfam" id="PF03466">
    <property type="entry name" value="LysR_substrate"/>
    <property type="match status" value="1"/>
</dbReference>
<organism evidence="6 7">
    <name type="scientific">Naasia lichenicola</name>
    <dbReference type="NCBI Taxonomy" id="2565933"/>
    <lineage>
        <taxon>Bacteria</taxon>
        <taxon>Bacillati</taxon>
        <taxon>Actinomycetota</taxon>
        <taxon>Actinomycetes</taxon>
        <taxon>Micrococcales</taxon>
        <taxon>Microbacteriaceae</taxon>
        <taxon>Naasia</taxon>
    </lineage>
</organism>
<proteinExistence type="inferred from homology"/>
<evidence type="ECO:0000313" key="7">
    <source>
        <dbReference type="Proteomes" id="UP000309133"/>
    </source>
</evidence>
<dbReference type="Gene3D" id="3.40.190.10">
    <property type="entry name" value="Periplasmic binding protein-like II"/>
    <property type="match status" value="2"/>
</dbReference>
<gene>
    <name evidence="6" type="ORF">E6C64_15860</name>
</gene>